<dbReference type="RefSeq" id="WP_043753438.1">
    <property type="nucleotide sequence ID" value="NZ_AQQX01000014.1"/>
</dbReference>
<gene>
    <name evidence="2" type="ORF">ATO9_20005</name>
</gene>
<feature type="signal peptide" evidence="1">
    <location>
        <begin position="1"/>
        <end position="21"/>
    </location>
</feature>
<keyword evidence="3" id="KW-1185">Reference proteome</keyword>
<name>A0A0A0ED18_9RHOB</name>
<comment type="caution">
    <text evidence="2">The sequence shown here is derived from an EMBL/GenBank/DDBJ whole genome shotgun (WGS) entry which is preliminary data.</text>
</comment>
<dbReference type="EMBL" id="AQQX01000014">
    <property type="protein sequence ID" value="KGM47122.1"/>
    <property type="molecule type" value="Genomic_DNA"/>
</dbReference>
<protein>
    <submittedName>
        <fullName evidence="2">Uncharacterized protein</fullName>
    </submittedName>
</protein>
<evidence type="ECO:0000313" key="3">
    <source>
        <dbReference type="Proteomes" id="UP000030004"/>
    </source>
</evidence>
<accession>A0A0A0ED18</accession>
<dbReference type="AlphaFoldDB" id="A0A0A0ED18"/>
<keyword evidence="1" id="KW-0732">Signal</keyword>
<sequence length="117" mass="12220">MAWKVAFVMSCLTLASNGAGAEDLGRCVSLDTAFGQHCDSRNSLTVTATNTCQQPAYVKGCAQNRDGTWACGSEAALSPSKSVQLAQACYSSGRYKFAACSDGASECGFPDPEPFSQ</sequence>
<feature type="chain" id="PRO_5001961463" evidence="1">
    <location>
        <begin position="22"/>
        <end position="117"/>
    </location>
</feature>
<reference evidence="2 3" key="1">
    <citation type="journal article" date="2015" name="Antonie Van Leeuwenhoek">
        <title>Pseudooceanicola atlanticus gen. nov. sp. nov., isolated from surface seawater of the Atlantic Ocean and reclassification of Oceanicola batsensis, Oceanicola marinus, Oceanicola nitratireducens, Oceanicola nanhaiensis, Oceanicola antarcticus and Oceanicola flagellatus, as Pseudooceanicola batsensis comb. nov., Pseudooceanicola marinus comb. nov., Pseudooceanicola nitratireducens comb. nov., Pseudooceanicola nanhaiensis comb. nov., Pseudooceanicola antarcticus comb. nov., and Pseudooceanicola flagellatus comb. nov.</title>
        <authorList>
            <person name="Lai Q."/>
            <person name="Li G."/>
            <person name="Liu X."/>
            <person name="Du Y."/>
            <person name="Sun F."/>
            <person name="Shao Z."/>
        </authorList>
    </citation>
    <scope>NUCLEOTIDE SEQUENCE [LARGE SCALE GENOMIC DNA]</scope>
    <source>
        <strain evidence="2 3">22II-s11g</strain>
    </source>
</reference>
<organism evidence="2 3">
    <name type="scientific">Pseudooceanicola atlanticus</name>
    <dbReference type="NCBI Taxonomy" id="1461694"/>
    <lineage>
        <taxon>Bacteria</taxon>
        <taxon>Pseudomonadati</taxon>
        <taxon>Pseudomonadota</taxon>
        <taxon>Alphaproteobacteria</taxon>
        <taxon>Rhodobacterales</taxon>
        <taxon>Paracoccaceae</taxon>
        <taxon>Pseudooceanicola</taxon>
    </lineage>
</organism>
<evidence type="ECO:0000256" key="1">
    <source>
        <dbReference type="SAM" id="SignalP"/>
    </source>
</evidence>
<proteinExistence type="predicted"/>
<dbReference type="Proteomes" id="UP000030004">
    <property type="component" value="Unassembled WGS sequence"/>
</dbReference>
<evidence type="ECO:0000313" key="2">
    <source>
        <dbReference type="EMBL" id="KGM47122.1"/>
    </source>
</evidence>